<dbReference type="SUPFAM" id="SSF53474">
    <property type="entry name" value="alpha/beta-Hydrolases"/>
    <property type="match status" value="1"/>
</dbReference>
<dbReference type="Gene3D" id="3.40.50.1820">
    <property type="entry name" value="alpha/beta hydrolase"/>
    <property type="match status" value="1"/>
</dbReference>
<evidence type="ECO:0000259" key="1">
    <source>
        <dbReference type="Pfam" id="PF00561"/>
    </source>
</evidence>
<dbReference type="Pfam" id="PF00561">
    <property type="entry name" value="Abhydrolase_1"/>
    <property type="match status" value="1"/>
</dbReference>
<dbReference type="AlphaFoldDB" id="A0A7W7RLQ4"/>
<keyword evidence="2" id="KW-0378">Hydrolase</keyword>
<dbReference type="GO" id="GO:0047570">
    <property type="term" value="F:3-oxoadipate enol-lactonase activity"/>
    <property type="evidence" value="ECO:0007669"/>
    <property type="project" value="UniProtKB-EC"/>
</dbReference>
<dbReference type="Proteomes" id="UP000523007">
    <property type="component" value="Unassembled WGS sequence"/>
</dbReference>
<dbReference type="PANTHER" id="PTHR43798">
    <property type="entry name" value="MONOACYLGLYCEROL LIPASE"/>
    <property type="match status" value="1"/>
</dbReference>
<dbReference type="RefSeq" id="WP_184582257.1">
    <property type="nucleotide sequence ID" value="NZ_JACHJT010000001.1"/>
</dbReference>
<proteinExistence type="predicted"/>
<name>A0A7W7RLQ4_9ACTN</name>
<dbReference type="InterPro" id="IPR000073">
    <property type="entry name" value="AB_hydrolase_1"/>
</dbReference>
<sequence>MTVVPLQHRFDGPRHAPTVLLVPEFGTKWSMWEPQMPELTRTNRILRINHRGHGTSPAPEGPYTVAELVEDILALLERLGLERLSIVGFGLGGMLATWLASTAPDRVNRLALVAATARTPPVHRWRDIGSRARKDGMAAVSAEVTTSWFTPPWADERPDIVARMVEEFEAVEAAGYAGCCDAVADQDQRGSLARVRAPAVVLSAAHDPLLPPGHGRRLANGISGARFEVVPGAAHMVGIERSDRVNELLMGHVAR</sequence>
<dbReference type="EC" id="3.1.1.24" evidence="2"/>
<organism evidence="2 3">
    <name type="scientific">Lipingzhangella halophila</name>
    <dbReference type="NCBI Taxonomy" id="1783352"/>
    <lineage>
        <taxon>Bacteria</taxon>
        <taxon>Bacillati</taxon>
        <taxon>Actinomycetota</taxon>
        <taxon>Actinomycetes</taxon>
        <taxon>Streptosporangiales</taxon>
        <taxon>Nocardiopsidaceae</taxon>
        <taxon>Lipingzhangella</taxon>
    </lineage>
</organism>
<dbReference type="GO" id="GO:0016020">
    <property type="term" value="C:membrane"/>
    <property type="evidence" value="ECO:0007669"/>
    <property type="project" value="TreeGrafter"/>
</dbReference>
<dbReference type="InterPro" id="IPR050266">
    <property type="entry name" value="AB_hydrolase_sf"/>
</dbReference>
<evidence type="ECO:0000313" key="3">
    <source>
        <dbReference type="Proteomes" id="UP000523007"/>
    </source>
</evidence>
<accession>A0A7W7RLQ4</accession>
<keyword evidence="3" id="KW-1185">Reference proteome</keyword>
<dbReference type="InterPro" id="IPR029058">
    <property type="entry name" value="AB_hydrolase_fold"/>
</dbReference>
<feature type="domain" description="AB hydrolase-1" evidence="1">
    <location>
        <begin position="17"/>
        <end position="241"/>
    </location>
</feature>
<gene>
    <name evidence="2" type="ORF">F4561_005114</name>
</gene>
<evidence type="ECO:0000313" key="2">
    <source>
        <dbReference type="EMBL" id="MBB4934294.1"/>
    </source>
</evidence>
<protein>
    <submittedName>
        <fullName evidence="2">3-oxoadipate enol-lactonase</fullName>
        <ecNumber evidence="2">3.1.1.24</ecNumber>
    </submittedName>
</protein>
<dbReference type="PANTHER" id="PTHR43798:SF33">
    <property type="entry name" value="HYDROLASE, PUTATIVE (AFU_ORTHOLOGUE AFUA_2G14860)-RELATED"/>
    <property type="match status" value="1"/>
</dbReference>
<dbReference type="EMBL" id="JACHJT010000001">
    <property type="protein sequence ID" value="MBB4934294.1"/>
    <property type="molecule type" value="Genomic_DNA"/>
</dbReference>
<comment type="caution">
    <text evidence="2">The sequence shown here is derived from an EMBL/GenBank/DDBJ whole genome shotgun (WGS) entry which is preliminary data.</text>
</comment>
<reference evidence="2 3" key="1">
    <citation type="submission" date="2020-08" db="EMBL/GenBank/DDBJ databases">
        <title>Sequencing the genomes of 1000 actinobacteria strains.</title>
        <authorList>
            <person name="Klenk H.-P."/>
        </authorList>
    </citation>
    <scope>NUCLEOTIDE SEQUENCE [LARGE SCALE GENOMIC DNA]</scope>
    <source>
        <strain evidence="2 3">DSM 102030</strain>
    </source>
</reference>